<reference evidence="2 3" key="1">
    <citation type="submission" date="2014-11" db="EMBL/GenBank/DDBJ databases">
        <authorList>
            <person name="Zhu J."/>
            <person name="Qi W."/>
            <person name="Song R."/>
        </authorList>
    </citation>
    <scope>NUCLEOTIDE SEQUENCE [LARGE SCALE GENOMIC DNA]</scope>
</reference>
<feature type="region of interest" description="Disordered" evidence="1">
    <location>
        <begin position="151"/>
        <end position="197"/>
    </location>
</feature>
<feature type="compositionally biased region" description="Polar residues" evidence="1">
    <location>
        <begin position="151"/>
        <end position="175"/>
    </location>
</feature>
<name>A0A0G4EII8_VITBC</name>
<dbReference type="Proteomes" id="UP000041254">
    <property type="component" value="Unassembled WGS sequence"/>
</dbReference>
<dbReference type="VEuPathDB" id="CryptoDB:Vbra_3849"/>
<protein>
    <submittedName>
        <fullName evidence="2">Uncharacterized protein</fullName>
    </submittedName>
</protein>
<keyword evidence="3" id="KW-1185">Reference proteome</keyword>
<dbReference type="InParanoid" id="A0A0G4EII8"/>
<dbReference type="PhylomeDB" id="A0A0G4EII8"/>
<gene>
    <name evidence="2" type="ORF">Vbra_3849</name>
</gene>
<evidence type="ECO:0000313" key="2">
    <source>
        <dbReference type="EMBL" id="CEL96813.1"/>
    </source>
</evidence>
<dbReference type="EMBL" id="CDMY01000247">
    <property type="protein sequence ID" value="CEL96813.1"/>
    <property type="molecule type" value="Genomic_DNA"/>
</dbReference>
<evidence type="ECO:0000313" key="3">
    <source>
        <dbReference type="Proteomes" id="UP000041254"/>
    </source>
</evidence>
<sequence length="315" mass="33675">MNGAGPSASSSTSAAAGVSSSSLFGNTLAPLSDQIGTQDDRLARFTDSLARLRELQEQIAALHSQLGRNLGATISFLAEKGSVADSRLPMLEGATIGVSEALAALKHQAKRLQGLALIEGRFKEFSLVCRANEVDAGGWCGTLPSLLAEQPSASGATEDAQGSTSVWRPSSTIWGRSSRVDDGSGAEQSTDTTEERKEKIEAVEFVRRLHAVPDAIMCHTLLPLINLHQQPDTTLAQINSSLAATAPAVGRAVARQLVRHVDGVLQVKGLAGVMAFEGLRRLKRLRRPQQARRRRDASWPFRLVKFAYVIESGGD</sequence>
<dbReference type="AlphaFoldDB" id="A0A0G4EII8"/>
<proteinExistence type="predicted"/>
<organism evidence="2 3">
    <name type="scientific">Vitrella brassicaformis (strain CCMP3155)</name>
    <dbReference type="NCBI Taxonomy" id="1169540"/>
    <lineage>
        <taxon>Eukaryota</taxon>
        <taxon>Sar</taxon>
        <taxon>Alveolata</taxon>
        <taxon>Colpodellida</taxon>
        <taxon>Vitrellaceae</taxon>
        <taxon>Vitrella</taxon>
    </lineage>
</organism>
<accession>A0A0G4EII8</accession>
<evidence type="ECO:0000256" key="1">
    <source>
        <dbReference type="SAM" id="MobiDB-lite"/>
    </source>
</evidence>